<dbReference type="GO" id="GO:0015501">
    <property type="term" value="F:glutamate:sodium symporter activity"/>
    <property type="evidence" value="ECO:0007669"/>
    <property type="project" value="TreeGrafter"/>
</dbReference>
<name>A0A8W8JMZ1_MAGGI</name>
<evidence type="ECO:0000256" key="2">
    <source>
        <dbReference type="ARBA" id="ARBA00022448"/>
    </source>
</evidence>
<evidence type="ECO:0000256" key="3">
    <source>
        <dbReference type="ARBA" id="ARBA00022692"/>
    </source>
</evidence>
<keyword evidence="3 6" id="KW-0812">Transmembrane</keyword>
<protein>
    <recommendedName>
        <fullName evidence="6">Amino acid transporter</fullName>
    </recommendedName>
</protein>
<dbReference type="GO" id="GO:0015175">
    <property type="term" value="F:neutral L-amino acid transmembrane transporter activity"/>
    <property type="evidence" value="ECO:0007669"/>
    <property type="project" value="TreeGrafter"/>
</dbReference>
<sequence length="487" mass="53266">MTDHQSKCFGFLSRNALIISVLIGVVVGFAFGFGLRSVKPSTDTLTWIGLPGEIYMRLLKMTILPLIMSSIITGTASMNARTNGRLGAVSFCYILVTTAVGAVIAIILFILIQPGKHVNLSMSKDRTTVGRNIETSDMFADMIRNLFPDNIVTACFQKTLTKYSHISDTVTINSTNSSITEVQKVLSSTSGVNTMGLIIACLMFGVTASNLEERAQPFIAFFETIYILVASLLNWIIWLTPVGVASLITTALLKASDIESVFTSMGMFVLAHSIGIAFHQLVLIPLTYFLTTRKNPLYFMGYCLRPWLTVFAPPSSAIGIPEMLKTLDENLHVDKRVSNFFVPLGASLERCGSCLFICLSALFLAQLDGMILDTSKVVIIGLLSTAGSMATPSVPSGSVVSILVVLSSINIQVYSVGLLMALEWYNDRIRSTSNTLTIILGAVMVERLCKTSLNSDQEMDSYKNTQETPLYDSEIRVFVNKDKSLEH</sequence>
<feature type="transmembrane region" description="Helical" evidence="6">
    <location>
        <begin position="377"/>
        <end position="394"/>
    </location>
</feature>
<dbReference type="Proteomes" id="UP000005408">
    <property type="component" value="Unassembled WGS sequence"/>
</dbReference>
<evidence type="ECO:0000256" key="4">
    <source>
        <dbReference type="ARBA" id="ARBA00022989"/>
    </source>
</evidence>
<dbReference type="EnsemblMetazoa" id="G20204.1">
    <property type="protein sequence ID" value="G20204.1:cds"/>
    <property type="gene ID" value="G20204"/>
</dbReference>
<dbReference type="PANTHER" id="PTHR11958:SF99">
    <property type="entry name" value="SODIUM-DEPENDENT EXCITATORY AMINO ACID TRANSPORTER GLT-6-RELATED"/>
    <property type="match status" value="1"/>
</dbReference>
<feature type="transmembrane region" description="Helical" evidence="6">
    <location>
        <begin position="12"/>
        <end position="34"/>
    </location>
</feature>
<dbReference type="InterPro" id="IPR050746">
    <property type="entry name" value="DAACS"/>
</dbReference>
<dbReference type="SUPFAM" id="SSF118215">
    <property type="entry name" value="Proton glutamate symport protein"/>
    <property type="match status" value="1"/>
</dbReference>
<dbReference type="InterPro" id="IPR036458">
    <property type="entry name" value="Na:dicarbo_symporter_sf"/>
</dbReference>
<feature type="transmembrane region" description="Helical" evidence="6">
    <location>
        <begin position="400"/>
        <end position="422"/>
    </location>
</feature>
<evidence type="ECO:0000313" key="8">
    <source>
        <dbReference type="Proteomes" id="UP000005408"/>
    </source>
</evidence>
<evidence type="ECO:0000256" key="5">
    <source>
        <dbReference type="ARBA" id="ARBA00023136"/>
    </source>
</evidence>
<dbReference type="AlphaFoldDB" id="A0A8W8JMZ1"/>
<evidence type="ECO:0000313" key="7">
    <source>
        <dbReference type="EnsemblMetazoa" id="G20204.1:cds"/>
    </source>
</evidence>
<keyword evidence="2 6" id="KW-0813">Transport</keyword>
<feature type="transmembrane region" description="Helical" evidence="6">
    <location>
        <begin position="194"/>
        <end position="212"/>
    </location>
</feature>
<comment type="similarity">
    <text evidence="6">Belongs to the dicarboxylate/amino acid:cation symporter (DAACS) (TC 2.A.23) family.</text>
</comment>
<keyword evidence="6" id="KW-0769">Symport</keyword>
<evidence type="ECO:0000256" key="6">
    <source>
        <dbReference type="RuleBase" id="RU361216"/>
    </source>
</evidence>
<dbReference type="PRINTS" id="PR00173">
    <property type="entry name" value="EDTRNSPORT"/>
</dbReference>
<dbReference type="InterPro" id="IPR001991">
    <property type="entry name" value="Na-dicarboxylate_symporter"/>
</dbReference>
<keyword evidence="8" id="KW-1185">Reference proteome</keyword>
<reference evidence="7" key="1">
    <citation type="submission" date="2022-08" db="UniProtKB">
        <authorList>
            <consortium name="EnsemblMetazoa"/>
        </authorList>
    </citation>
    <scope>IDENTIFICATION</scope>
    <source>
        <strain evidence="7">05x7-T-G4-1.051#20</strain>
    </source>
</reference>
<accession>A0A8W8JMZ1</accession>
<keyword evidence="5 6" id="KW-0472">Membrane</keyword>
<feature type="transmembrane region" description="Helical" evidence="6">
    <location>
        <begin position="224"/>
        <end position="248"/>
    </location>
</feature>
<evidence type="ECO:0000256" key="1">
    <source>
        <dbReference type="ARBA" id="ARBA00004141"/>
    </source>
</evidence>
<keyword evidence="4 6" id="KW-1133">Transmembrane helix</keyword>
<dbReference type="OrthoDB" id="5877963at2759"/>
<dbReference type="GO" id="GO:0005313">
    <property type="term" value="F:L-glutamate transmembrane transporter activity"/>
    <property type="evidence" value="ECO:0007669"/>
    <property type="project" value="TreeGrafter"/>
</dbReference>
<dbReference type="PANTHER" id="PTHR11958">
    <property type="entry name" value="SODIUM/DICARBOXYLATE SYMPORTER-RELATED"/>
    <property type="match status" value="1"/>
</dbReference>
<dbReference type="Gene3D" id="1.10.3860.10">
    <property type="entry name" value="Sodium:dicarboxylate symporter"/>
    <property type="match status" value="1"/>
</dbReference>
<feature type="transmembrane region" description="Helical" evidence="6">
    <location>
        <begin position="268"/>
        <end position="290"/>
    </location>
</feature>
<organism evidence="7 8">
    <name type="scientific">Magallana gigas</name>
    <name type="common">Pacific oyster</name>
    <name type="synonym">Crassostrea gigas</name>
    <dbReference type="NCBI Taxonomy" id="29159"/>
    <lineage>
        <taxon>Eukaryota</taxon>
        <taxon>Metazoa</taxon>
        <taxon>Spiralia</taxon>
        <taxon>Lophotrochozoa</taxon>
        <taxon>Mollusca</taxon>
        <taxon>Bivalvia</taxon>
        <taxon>Autobranchia</taxon>
        <taxon>Pteriomorphia</taxon>
        <taxon>Ostreida</taxon>
        <taxon>Ostreoidea</taxon>
        <taxon>Ostreidae</taxon>
        <taxon>Magallana</taxon>
    </lineage>
</organism>
<feature type="transmembrane region" description="Helical" evidence="6">
    <location>
        <begin position="54"/>
        <end position="76"/>
    </location>
</feature>
<proteinExistence type="inferred from homology"/>
<dbReference type="Pfam" id="PF00375">
    <property type="entry name" value="SDF"/>
    <property type="match status" value="1"/>
</dbReference>
<feature type="transmembrane region" description="Helical" evidence="6">
    <location>
        <begin position="88"/>
        <end position="112"/>
    </location>
</feature>
<dbReference type="OMA" id="HRIIWFT"/>
<comment type="subcellular location">
    <subcellularLocation>
        <location evidence="1 6">Membrane</location>
        <topology evidence="1 6">Multi-pass membrane protein</topology>
    </subcellularLocation>
</comment>
<dbReference type="GO" id="GO:0005886">
    <property type="term" value="C:plasma membrane"/>
    <property type="evidence" value="ECO:0007669"/>
    <property type="project" value="TreeGrafter"/>
</dbReference>